<evidence type="ECO:0000256" key="6">
    <source>
        <dbReference type="SAM" id="MobiDB-lite"/>
    </source>
</evidence>
<feature type="domain" description="C2H2-type" evidence="7">
    <location>
        <begin position="530"/>
        <end position="558"/>
    </location>
</feature>
<feature type="region of interest" description="Disordered" evidence="6">
    <location>
        <begin position="722"/>
        <end position="762"/>
    </location>
</feature>
<dbReference type="InterPro" id="IPR049012">
    <property type="entry name" value="Mutator_transp_dom"/>
</dbReference>
<feature type="compositionally biased region" description="Basic and acidic residues" evidence="6">
    <location>
        <begin position="324"/>
        <end position="340"/>
    </location>
</feature>
<comment type="caution">
    <text evidence="8">The sequence shown here is derived from an EMBL/GenBank/DDBJ whole genome shotgun (WGS) entry which is preliminary data.</text>
</comment>
<keyword evidence="3 5" id="KW-0863">Zinc-finger</keyword>
<feature type="region of interest" description="Disordered" evidence="6">
    <location>
        <begin position="835"/>
        <end position="863"/>
    </location>
</feature>
<evidence type="ECO:0000313" key="9">
    <source>
        <dbReference type="Proteomes" id="UP001519460"/>
    </source>
</evidence>
<evidence type="ECO:0000256" key="4">
    <source>
        <dbReference type="ARBA" id="ARBA00022833"/>
    </source>
</evidence>
<feature type="compositionally biased region" description="Basic residues" evidence="6">
    <location>
        <begin position="305"/>
        <end position="319"/>
    </location>
</feature>
<dbReference type="PANTHER" id="PTHR24408:SF58">
    <property type="entry name" value="TRANSCRIPTION FACTOR (TFIIIA), PUTATIVE (AFU_ORTHOLOGUE AFUA_1G05150)-RELATED"/>
    <property type="match status" value="1"/>
</dbReference>
<reference evidence="8 9" key="1">
    <citation type="journal article" date="2023" name="Sci. Data">
        <title>Genome assembly of the Korean intertidal mud-creeper Batillaria attramentaria.</title>
        <authorList>
            <person name="Patra A.K."/>
            <person name="Ho P.T."/>
            <person name="Jun S."/>
            <person name="Lee S.J."/>
            <person name="Kim Y."/>
            <person name="Won Y.J."/>
        </authorList>
    </citation>
    <scope>NUCLEOTIDE SEQUENCE [LARGE SCALE GENOMIC DNA]</scope>
    <source>
        <strain evidence="8">Wonlab-2016</strain>
    </source>
</reference>
<dbReference type="Proteomes" id="UP001519460">
    <property type="component" value="Unassembled WGS sequence"/>
</dbReference>
<evidence type="ECO:0000313" key="8">
    <source>
        <dbReference type="EMBL" id="KAK7466735.1"/>
    </source>
</evidence>
<keyword evidence="1" id="KW-0479">Metal-binding</keyword>
<dbReference type="EMBL" id="JACVVK020000548">
    <property type="protein sequence ID" value="KAK7466735.1"/>
    <property type="molecule type" value="Genomic_DNA"/>
</dbReference>
<feature type="domain" description="C2H2-type" evidence="7">
    <location>
        <begin position="1021"/>
        <end position="1044"/>
    </location>
</feature>
<feature type="domain" description="C2H2-type" evidence="7">
    <location>
        <begin position="989"/>
        <end position="1017"/>
    </location>
</feature>
<feature type="region of interest" description="Disordered" evidence="6">
    <location>
        <begin position="498"/>
        <end position="526"/>
    </location>
</feature>
<name>A0ABD0J9U8_9CAEN</name>
<dbReference type="PROSITE" id="PS00028">
    <property type="entry name" value="ZINC_FINGER_C2H2_1"/>
    <property type="match status" value="6"/>
</dbReference>
<protein>
    <recommendedName>
        <fullName evidence="7">C2H2-type domain-containing protein</fullName>
    </recommendedName>
</protein>
<sequence>MLFTESVVVWVGQCWAGAGLGNPEMDAETSPEFGLQLGKSSESWREGMRIVDVGELARQMYCKFCKNLLDLNCTEREARYGLASIFFIICQSCAFTNEVCTGKYQAAETPSQRPVFDVNAKASDNMLFNRRGTQYVVNFLAVLHIPLPNADDFPPPSVYAAAQTSTFSQPSWHQPHGTAAPFSSTLPAAASSSNSSNQPHFPHHSTEAAVYTVATNVKIENNSEDDASGAGFESSECVLEGLTGGHEDAFPLPQRTCRGVMRKLDDDATKNLAVPRNTNRAKKGTQKRKGDSKASSGRPGSYQGSKRRKRTAPLKKPRNAPRACGEHSDLPCKPGKKSDDQAACEKLNGASSETPSDEFETDESGEDAGEPETPGDDWGPTSEQQTEEKKKAFKCPLCSEILPSFRGIKIHVSRKHHAVNVLIGKQHEVDLNEQHVTVKEEKHKVDDDAEQQASEQRNPPMEGMPGIQGVPSEADASSGTLDFEVCDLHVKFEAQNEAADDRNLSVEQPGTQPVPGAVDASSGKPAKKSLKCDTCGAVLANNWSLKNHKRNVHTTETEVVCDEPGCGHTFKRKELRDIHTRNRHTKIRPFFSPKCKKGYATKSYLTDHVKRCGTRPYKCPLCGQMFGTRMTLREHRLGHDGLVPVCSTCGKIYATTASLRRHRRIAKLCFISVFDRNASKPAARQALLGCSSSGEGSSSFIGDFPAGQAVFPVMYLADACSASNNRPGPKPRTHKKSTVKSASRKRQGGPILAEQGVAEDDPTAASNIVSEPAARADQQKPAAKPAEERLDLVSSVLTRNESRADDAVGSSLAPCVVGQNHPSVRLAPECQQHGASLTPDPCKEPSVNVPEPAKEPTINAPEPTINVSEHQESTARLPDSQQPIKLAPAAAVLAGCTEHSLDVPGATSSILHNAQFPEISTGKSDTDNAPSLVPPLRSSKRRRKTTVSHQAISGSDTIVCPITGCHRRFSKEQCYKQHLEKQHKLVEPQQCPICQKVFLSERYLKGHITRQHTSKEGREVECPATFAWRNQLVTHERIHSGEKPFQCYYCELRFRTSSNRFSHVRRMHTKKTFLCDTCGAGFHRYCR</sequence>
<dbReference type="AlphaFoldDB" id="A0ABD0J9U8"/>
<evidence type="ECO:0000256" key="3">
    <source>
        <dbReference type="ARBA" id="ARBA00022771"/>
    </source>
</evidence>
<dbReference type="Pfam" id="PF00096">
    <property type="entry name" value="zf-C2H2"/>
    <property type="match status" value="1"/>
</dbReference>
<feature type="region of interest" description="Disordered" evidence="6">
    <location>
        <begin position="769"/>
        <end position="788"/>
    </location>
</feature>
<dbReference type="Pfam" id="PF20700">
    <property type="entry name" value="Mutator"/>
    <property type="match status" value="1"/>
</dbReference>
<feature type="compositionally biased region" description="Basic residues" evidence="6">
    <location>
        <begin position="729"/>
        <end position="747"/>
    </location>
</feature>
<keyword evidence="9" id="KW-1185">Reference proteome</keyword>
<feature type="domain" description="C2H2-type" evidence="7">
    <location>
        <begin position="617"/>
        <end position="644"/>
    </location>
</feature>
<feature type="compositionally biased region" description="Low complexity" evidence="6">
    <location>
        <begin position="178"/>
        <end position="200"/>
    </location>
</feature>
<dbReference type="PROSITE" id="PS50157">
    <property type="entry name" value="ZINC_FINGER_C2H2_2"/>
    <property type="match status" value="6"/>
</dbReference>
<feature type="region of interest" description="Disordered" evidence="6">
    <location>
        <begin position="440"/>
        <end position="477"/>
    </location>
</feature>
<feature type="region of interest" description="Disordered" evidence="6">
    <location>
        <begin position="919"/>
        <end position="950"/>
    </location>
</feature>
<feature type="domain" description="C2H2-type" evidence="7">
    <location>
        <begin position="559"/>
        <end position="589"/>
    </location>
</feature>
<feature type="domain" description="C2H2-type" evidence="7">
    <location>
        <begin position="1045"/>
        <end position="1073"/>
    </location>
</feature>
<feature type="region of interest" description="Disordered" evidence="6">
    <location>
        <begin position="169"/>
        <end position="204"/>
    </location>
</feature>
<evidence type="ECO:0000256" key="2">
    <source>
        <dbReference type="ARBA" id="ARBA00022737"/>
    </source>
</evidence>
<dbReference type="GO" id="GO:0008270">
    <property type="term" value="F:zinc ion binding"/>
    <property type="evidence" value="ECO:0007669"/>
    <property type="project" value="UniProtKB-KW"/>
</dbReference>
<dbReference type="InterPro" id="IPR013087">
    <property type="entry name" value="Znf_C2H2_type"/>
</dbReference>
<dbReference type="SMART" id="SM00355">
    <property type="entry name" value="ZnF_C2H2"/>
    <property type="match status" value="9"/>
</dbReference>
<gene>
    <name evidence="8" type="ORF">BaRGS_00037177</name>
</gene>
<feature type="region of interest" description="Disordered" evidence="6">
    <location>
        <begin position="268"/>
        <end position="390"/>
    </location>
</feature>
<keyword evidence="2" id="KW-0677">Repeat</keyword>
<accession>A0ABD0J9U8</accession>
<dbReference type="Gene3D" id="3.30.160.60">
    <property type="entry name" value="Classic Zinc Finger"/>
    <property type="match status" value="5"/>
</dbReference>
<keyword evidence="4" id="KW-0862">Zinc</keyword>
<organism evidence="8 9">
    <name type="scientific">Batillaria attramentaria</name>
    <dbReference type="NCBI Taxonomy" id="370345"/>
    <lineage>
        <taxon>Eukaryota</taxon>
        <taxon>Metazoa</taxon>
        <taxon>Spiralia</taxon>
        <taxon>Lophotrochozoa</taxon>
        <taxon>Mollusca</taxon>
        <taxon>Gastropoda</taxon>
        <taxon>Caenogastropoda</taxon>
        <taxon>Sorbeoconcha</taxon>
        <taxon>Cerithioidea</taxon>
        <taxon>Batillariidae</taxon>
        <taxon>Batillaria</taxon>
    </lineage>
</organism>
<dbReference type="InterPro" id="IPR036236">
    <property type="entry name" value="Znf_C2H2_sf"/>
</dbReference>
<evidence type="ECO:0000259" key="7">
    <source>
        <dbReference type="PROSITE" id="PS50157"/>
    </source>
</evidence>
<dbReference type="PANTHER" id="PTHR24408">
    <property type="entry name" value="ZINC FINGER PROTEIN"/>
    <property type="match status" value="1"/>
</dbReference>
<dbReference type="SUPFAM" id="SSF57667">
    <property type="entry name" value="beta-beta-alpha zinc fingers"/>
    <property type="match status" value="4"/>
</dbReference>
<evidence type="ECO:0000256" key="1">
    <source>
        <dbReference type="ARBA" id="ARBA00022723"/>
    </source>
</evidence>
<feature type="non-terminal residue" evidence="8">
    <location>
        <position position="1087"/>
    </location>
</feature>
<feature type="compositionally biased region" description="Acidic residues" evidence="6">
    <location>
        <begin position="355"/>
        <end position="375"/>
    </location>
</feature>
<evidence type="ECO:0000256" key="5">
    <source>
        <dbReference type="PROSITE-ProRule" id="PRU00042"/>
    </source>
</evidence>
<proteinExistence type="predicted"/>